<comment type="caution">
    <text evidence="2">The sequence shown here is derived from an EMBL/GenBank/DDBJ whole genome shotgun (WGS) entry which is preliminary data.</text>
</comment>
<feature type="region of interest" description="Disordered" evidence="1">
    <location>
        <begin position="1"/>
        <end position="21"/>
    </location>
</feature>
<sequence length="711" mass="73978">MATGGRGVARPFRRSPEDRKAGKLWARQSADRAIIKLSDELRRVQADFEAIICGLTTIFGCAELADRIVALAPAVGEKLAGRMPSAAQAVRRNVALHSTLAVAALQKYGPVEAVAEGRAESFTFNADALEFFPCGPLGTCWECLPLPGVLGYSESGLIEAVEGTSLGCAGDGGGEHDVGPACDVPSKVITPEFFAAGPAAEGGCCSTLDELLEAEVLKYEALEAARASPGALGAGSAEFDFQEVGAADAEAEVDAACSVSEAAPQASTAVLAYLHAHPAALLSGGGGALEAPVAGGTGPGAGFEGSRARRKRGASMGRRARRVRFDLRPVVIGTAFEEDAEAQDRKAGKLWARQSADRAIIKLSDELRRVQADFEAIICGLTTIFGCAELADRIVALAPALGEKLAGRVPSAALAVRRNVALHSDARGVRVSTAPIEQLRRLQKYGARLEARAEAESFTFNADAAEFFRCGPLGTCLECLPLPGVLGYSESGLFEAVEGTSVACAGDGGGEHDVGPAGDVPSKVITPEFSQLVASRLLLRRHRWASVLSKGCAREVGFQFVLFFLGSRFVLIVFRICWLAQVLKYEALEAARASPRALGAGSAEFDYQEVGAADAEAEVDAACSVSEAAPQASTAVLAYLHAHPAALLSGGGGALEAPVAGGTGPGAGFEGSRARRKRGASMGRRARRVRFDLRPVVIGTAFEEDAEAQDG</sequence>
<name>A0ABN9XFX2_9DINO</name>
<protein>
    <submittedName>
        <fullName evidence="2">Uncharacterized protein</fullName>
    </submittedName>
</protein>
<evidence type="ECO:0000313" key="2">
    <source>
        <dbReference type="EMBL" id="CAK0897156.1"/>
    </source>
</evidence>
<evidence type="ECO:0000313" key="3">
    <source>
        <dbReference type="Proteomes" id="UP001189429"/>
    </source>
</evidence>
<reference evidence="2" key="1">
    <citation type="submission" date="2023-10" db="EMBL/GenBank/DDBJ databases">
        <authorList>
            <person name="Chen Y."/>
            <person name="Shah S."/>
            <person name="Dougan E. K."/>
            <person name="Thang M."/>
            <person name="Chan C."/>
        </authorList>
    </citation>
    <scope>NUCLEOTIDE SEQUENCE [LARGE SCALE GENOMIC DNA]</scope>
</reference>
<evidence type="ECO:0000256" key="1">
    <source>
        <dbReference type="SAM" id="MobiDB-lite"/>
    </source>
</evidence>
<dbReference type="Proteomes" id="UP001189429">
    <property type="component" value="Unassembled WGS sequence"/>
</dbReference>
<organism evidence="2 3">
    <name type="scientific">Prorocentrum cordatum</name>
    <dbReference type="NCBI Taxonomy" id="2364126"/>
    <lineage>
        <taxon>Eukaryota</taxon>
        <taxon>Sar</taxon>
        <taxon>Alveolata</taxon>
        <taxon>Dinophyceae</taxon>
        <taxon>Prorocentrales</taxon>
        <taxon>Prorocentraceae</taxon>
        <taxon>Prorocentrum</taxon>
    </lineage>
</organism>
<dbReference type="EMBL" id="CAUYUJ010020285">
    <property type="protein sequence ID" value="CAK0897156.1"/>
    <property type="molecule type" value="Genomic_DNA"/>
</dbReference>
<accession>A0ABN9XFX2</accession>
<proteinExistence type="predicted"/>
<gene>
    <name evidence="2" type="ORF">PCOR1329_LOCUS75418</name>
</gene>
<keyword evidence="3" id="KW-1185">Reference proteome</keyword>